<evidence type="ECO:0000313" key="1">
    <source>
        <dbReference type="EMBL" id="QYR52741.1"/>
    </source>
</evidence>
<dbReference type="Pfam" id="PF13489">
    <property type="entry name" value="Methyltransf_23"/>
    <property type="match status" value="1"/>
</dbReference>
<evidence type="ECO:0000313" key="2">
    <source>
        <dbReference type="Proteomes" id="UP000824755"/>
    </source>
</evidence>
<organism evidence="1 2">
    <name type="scientific">Lysobacter soyae</name>
    <dbReference type="NCBI Taxonomy" id="2764185"/>
    <lineage>
        <taxon>Bacteria</taxon>
        <taxon>Pseudomonadati</taxon>
        <taxon>Pseudomonadota</taxon>
        <taxon>Gammaproteobacteria</taxon>
        <taxon>Lysobacterales</taxon>
        <taxon>Lysobacteraceae</taxon>
        <taxon>Lysobacter</taxon>
    </lineage>
</organism>
<dbReference type="CDD" id="cd02440">
    <property type="entry name" value="AdoMet_MTases"/>
    <property type="match status" value="1"/>
</dbReference>
<protein>
    <submittedName>
        <fullName evidence="1">Class I SAM-dependent methyltransferase</fullName>
    </submittedName>
</protein>
<gene>
    <name evidence="1" type="ORF">H8L67_09180</name>
</gene>
<dbReference type="RefSeq" id="WP_220379526.1">
    <property type="nucleotide sequence ID" value="NZ_CP080544.1"/>
</dbReference>
<keyword evidence="2" id="KW-1185">Reference proteome</keyword>
<keyword evidence="1" id="KW-0808">Transferase</keyword>
<dbReference type="Proteomes" id="UP000824755">
    <property type="component" value="Chromosome"/>
</dbReference>
<dbReference type="EMBL" id="CP080544">
    <property type="protein sequence ID" value="QYR52741.1"/>
    <property type="molecule type" value="Genomic_DNA"/>
</dbReference>
<accession>A0ABX8WM90</accession>
<dbReference type="GO" id="GO:0032259">
    <property type="term" value="P:methylation"/>
    <property type="evidence" value="ECO:0007669"/>
    <property type="project" value="UniProtKB-KW"/>
</dbReference>
<dbReference type="GO" id="GO:0008168">
    <property type="term" value="F:methyltransferase activity"/>
    <property type="evidence" value="ECO:0007669"/>
    <property type="project" value="UniProtKB-KW"/>
</dbReference>
<keyword evidence="1" id="KW-0489">Methyltransferase</keyword>
<reference evidence="1 2" key="1">
    <citation type="submission" date="2021-08" db="EMBL/GenBank/DDBJ databases">
        <title>Lysobacter sp. strain CJ11 Genome sequencing and assembly.</title>
        <authorList>
            <person name="Kim I."/>
        </authorList>
    </citation>
    <scope>NUCLEOTIDE SEQUENCE [LARGE SCALE GENOMIC DNA]</scope>
    <source>
        <strain evidence="1 2">CJ11</strain>
    </source>
</reference>
<sequence>MSANVWNQLNARRYQPSLPLPPGFDKESILKTLASLSIDGSATGELKGYATADCERFLHTLALIPENAEGELLEIGSNPYFTTLLLMYFRPKLSLTLVNYFGGESFESEQVLEYVGFDGQFHRQTLKYLNCNTETTPLPFEKHRFDWVIYCEVLEHMTQDPARVLLELKRVMKEGAQMVLTTPNAARLENVVAFIEGRNIYDPYSGYGPYGRHNREYTRHELHQLMVHCGFENAASFTANVHDDIPGVTPESMLQPVLLNIPNREHDLGQYLFSKWLNTGNASSLKPSWLYRSYPADALD</sequence>
<name>A0ABX8WM90_9GAMM</name>
<dbReference type="SUPFAM" id="SSF53335">
    <property type="entry name" value="S-adenosyl-L-methionine-dependent methyltransferases"/>
    <property type="match status" value="1"/>
</dbReference>
<dbReference type="InterPro" id="IPR029063">
    <property type="entry name" value="SAM-dependent_MTases_sf"/>
</dbReference>
<dbReference type="Gene3D" id="3.40.50.150">
    <property type="entry name" value="Vaccinia Virus protein VP39"/>
    <property type="match status" value="1"/>
</dbReference>
<proteinExistence type="predicted"/>